<accession>A0ABT0BIS6</accession>
<dbReference type="Pfam" id="PF00703">
    <property type="entry name" value="Glyco_hydro_2"/>
    <property type="match status" value="1"/>
</dbReference>
<dbReference type="Gene3D" id="2.60.40.10">
    <property type="entry name" value="Immunoglobulins"/>
    <property type="match status" value="3"/>
</dbReference>
<feature type="domain" description="Beta-mannosidase-like galactose-binding" evidence="8">
    <location>
        <begin position="129"/>
        <end position="290"/>
    </location>
</feature>
<dbReference type="SUPFAM" id="SSF49303">
    <property type="entry name" value="beta-Galactosidase/glucuronidase domain"/>
    <property type="match status" value="3"/>
</dbReference>
<evidence type="ECO:0000259" key="5">
    <source>
        <dbReference type="Pfam" id="PF00703"/>
    </source>
</evidence>
<dbReference type="InterPro" id="IPR013783">
    <property type="entry name" value="Ig-like_fold"/>
</dbReference>
<dbReference type="SUPFAM" id="SSF49785">
    <property type="entry name" value="Galactose-binding domain-like"/>
    <property type="match status" value="1"/>
</dbReference>
<dbReference type="InterPro" id="IPR054593">
    <property type="entry name" value="Beta-mannosidase-like_N2"/>
</dbReference>
<proteinExistence type="inferred from homology"/>
<evidence type="ECO:0000256" key="3">
    <source>
        <dbReference type="ARBA" id="ARBA00023295"/>
    </source>
</evidence>
<dbReference type="Proteomes" id="UP001162881">
    <property type="component" value="Unassembled WGS sequence"/>
</dbReference>
<evidence type="ECO:0000259" key="8">
    <source>
        <dbReference type="Pfam" id="PF22666"/>
    </source>
</evidence>
<dbReference type="SUPFAM" id="SSF51445">
    <property type="entry name" value="(Trans)glycosidases"/>
    <property type="match status" value="1"/>
</dbReference>
<dbReference type="Pfam" id="PF22666">
    <property type="entry name" value="Glyco_hydro_2_N2"/>
    <property type="match status" value="1"/>
</dbReference>
<comment type="similarity">
    <text evidence="1">Belongs to the glycosyl hydrolase 2 family.</text>
</comment>
<evidence type="ECO:0000256" key="1">
    <source>
        <dbReference type="ARBA" id="ARBA00007401"/>
    </source>
</evidence>
<organism evidence="9 10">
    <name type="scientific">Novosphingobium organovorum</name>
    <dbReference type="NCBI Taxonomy" id="2930092"/>
    <lineage>
        <taxon>Bacteria</taxon>
        <taxon>Pseudomonadati</taxon>
        <taxon>Pseudomonadota</taxon>
        <taxon>Alphaproteobacteria</taxon>
        <taxon>Sphingomonadales</taxon>
        <taxon>Sphingomonadaceae</taxon>
        <taxon>Novosphingobium</taxon>
    </lineage>
</organism>
<feature type="domain" description="Glycoside hydrolase family 2 immunoglobulin-like beta-sandwich" evidence="5">
    <location>
        <begin position="304"/>
        <end position="414"/>
    </location>
</feature>
<keyword evidence="3" id="KW-0326">Glycosidase</keyword>
<evidence type="ECO:0000259" key="6">
    <source>
        <dbReference type="Pfam" id="PF02836"/>
    </source>
</evidence>
<protein>
    <submittedName>
        <fullName evidence="9">Beta galactosidase jelly roll domain-containing protein</fullName>
    </submittedName>
</protein>
<dbReference type="Gene3D" id="3.20.20.80">
    <property type="entry name" value="Glycosidases"/>
    <property type="match status" value="1"/>
</dbReference>
<gene>
    <name evidence="9" type="ORF">MTR62_20040</name>
</gene>
<dbReference type="Pfam" id="PF02836">
    <property type="entry name" value="Glyco_hydro_2_C"/>
    <property type="match status" value="1"/>
</dbReference>
<dbReference type="Pfam" id="PF18368">
    <property type="entry name" value="Ig_GlcNase"/>
    <property type="match status" value="1"/>
</dbReference>
<comment type="caution">
    <text evidence="9">The sequence shown here is derived from an EMBL/GenBank/DDBJ whole genome shotgun (WGS) entry which is preliminary data.</text>
</comment>
<feature type="domain" description="Exo-beta-D-glucosaminidase Ig-fold" evidence="7">
    <location>
        <begin position="874"/>
        <end position="977"/>
    </location>
</feature>
<evidence type="ECO:0000256" key="4">
    <source>
        <dbReference type="SAM" id="MobiDB-lite"/>
    </source>
</evidence>
<dbReference type="InterPro" id="IPR036156">
    <property type="entry name" value="Beta-gal/glucu_dom_sf"/>
</dbReference>
<keyword evidence="2" id="KW-0378">Hydrolase</keyword>
<keyword evidence="10" id="KW-1185">Reference proteome</keyword>
<evidence type="ECO:0000259" key="7">
    <source>
        <dbReference type="Pfam" id="PF18368"/>
    </source>
</evidence>
<evidence type="ECO:0000313" key="10">
    <source>
        <dbReference type="Proteomes" id="UP001162881"/>
    </source>
</evidence>
<evidence type="ECO:0000313" key="9">
    <source>
        <dbReference type="EMBL" id="MCJ2184959.1"/>
    </source>
</evidence>
<reference evidence="9" key="1">
    <citation type="submission" date="2022-03" db="EMBL/GenBank/DDBJ databases">
        <title>Identification of a novel bacterium isolated from mangrove sediments.</title>
        <authorList>
            <person name="Pan X."/>
        </authorList>
    </citation>
    <scope>NUCLEOTIDE SEQUENCE</scope>
    <source>
        <strain evidence="9">B1949</strain>
    </source>
</reference>
<dbReference type="InterPro" id="IPR008979">
    <property type="entry name" value="Galactose-bd-like_sf"/>
</dbReference>
<dbReference type="EMBL" id="JALHLF010000181">
    <property type="protein sequence ID" value="MCJ2184959.1"/>
    <property type="molecule type" value="Genomic_DNA"/>
</dbReference>
<dbReference type="InterPro" id="IPR043534">
    <property type="entry name" value="EBDG/EBM"/>
</dbReference>
<dbReference type="InterPro" id="IPR017853">
    <property type="entry name" value="GH"/>
</dbReference>
<dbReference type="PANTHER" id="PTHR43536:SF1">
    <property type="entry name" value="MANNOSYLGLYCOPROTEIN ENDO-BETA-MANNOSIDASE"/>
    <property type="match status" value="1"/>
</dbReference>
<evidence type="ECO:0000256" key="2">
    <source>
        <dbReference type="ARBA" id="ARBA00022801"/>
    </source>
</evidence>
<dbReference type="RefSeq" id="WP_244024274.1">
    <property type="nucleotide sequence ID" value="NZ_JALHLF010000181.1"/>
</dbReference>
<dbReference type="Gene3D" id="2.60.120.260">
    <property type="entry name" value="Galactose-binding domain-like"/>
    <property type="match status" value="1"/>
</dbReference>
<feature type="non-terminal residue" evidence="9">
    <location>
        <position position="1"/>
    </location>
</feature>
<dbReference type="PANTHER" id="PTHR43536">
    <property type="entry name" value="MANNOSYLGLYCOPROTEIN ENDO-BETA-MANNOSIDASE"/>
    <property type="match status" value="1"/>
</dbReference>
<sequence>RLARLDVAPSSGPSSALAARFAGLTLSPGDAAATASAAPDPTLVTFEQTSPHWLLQTHQMEGTTSPQPPATLPQSASPPDAPVARPLGQRSSLSPESEGRWSLSDWYLAAAPEVTGDGAAISRPGFRPKNWHPATVPGTVLTTLIDRGVYPDPTHGLNNLAIPETLAHQDYWYRTEFDLPASAVGKKLDLQLNGANYAAQVWVNGTPVGRMTGAFIRGRFDVSAYLRPGRNAVAVRISPPPHPGHTQEESLTSGVGENGGAMMLDGPTFGASEGWDWIPTIRDRETGLWQGVELIATGAVRLGDPQVVTTLPKPDNSLADVAITVPVENRSDQPRTVTLTAAFDDVSVSRRVTLAANAREDVRFDPATDAALAVRNPKLWWPNGYGAPNLHTLHLTVRSDGVASDSRDLRFGMRQVTYEMSLVDDEGQLERVALDFAKARAEQRPLIDVRHAAIRQVDNGWTYSFAKGAEHDPAVTPIAGDAGLSPYLVIRVNGVRIAARGGSVGMDDFLKRTDRAHLEPYFKLQHDAHVNVIRNWVGQNTQPSFFDLADEYGLMVMSDFWESTQNYNIEAEDPQLFMANARDVVARYRNHPSIVLWFGRNEGVPQPVLNRGLDAMLREEDGTRLYMPSSNTINLHTSGPYNWQPPEKYFTEYSKGFAVEVGTPSFPTLEAWERAIPASERWPISDTWAYHDWHQTGNGAVKSFTDAMDTEFGTPISLTDFARKAQMLEYESYRAIFEGLNAGLWTTNSGRMLWMTQPAWPSSAWQIFSHDYDTHGAFYGMKKASEAVHVQMNLPDHKVLLVNNTLAPLTGLRVRARIESLDGALLERREATLDAAAQKPVEAFTLDLAPLMAKGPVLVRLEAKDTNGKRLSDNFYWQAADPAALKAMSAMPAVALTGAARRAGSGAITVTITNPARTAAIQTKLTLFGADGTQILPAYFSDNYVSLLPGESRTVTITAAPDQLAGKPQVRLRGFNVTPQILPLGE</sequence>
<feature type="domain" description="Glycoside hydrolase family 2 catalytic" evidence="6">
    <location>
        <begin position="541"/>
        <end position="627"/>
    </location>
</feature>
<name>A0ABT0BIS6_9SPHN</name>
<dbReference type="InterPro" id="IPR006103">
    <property type="entry name" value="Glyco_hydro_2_cat"/>
</dbReference>
<feature type="region of interest" description="Disordered" evidence="4">
    <location>
        <begin position="60"/>
        <end position="98"/>
    </location>
</feature>
<dbReference type="InterPro" id="IPR006102">
    <property type="entry name" value="Ig-like_GH2"/>
</dbReference>
<dbReference type="InterPro" id="IPR041351">
    <property type="entry name" value="Ig_GlcNase"/>
</dbReference>